<gene>
    <name evidence="7" type="ORF">THAR02_09639</name>
</gene>
<evidence type="ECO:0000256" key="1">
    <source>
        <dbReference type="ARBA" id="ARBA00022737"/>
    </source>
</evidence>
<evidence type="ECO:0000256" key="2">
    <source>
        <dbReference type="ARBA" id="ARBA00023043"/>
    </source>
</evidence>
<dbReference type="SUPFAM" id="SSF48403">
    <property type="entry name" value="Ankyrin repeat"/>
    <property type="match status" value="3"/>
</dbReference>
<dbReference type="PANTHER" id="PTHR24198:SF165">
    <property type="entry name" value="ANKYRIN REPEAT-CONTAINING PROTEIN-RELATED"/>
    <property type="match status" value="1"/>
</dbReference>
<feature type="repeat" description="ANK" evidence="3">
    <location>
        <begin position="1280"/>
        <end position="1314"/>
    </location>
</feature>
<dbReference type="Pfam" id="PF22939">
    <property type="entry name" value="WHD_GPIID"/>
    <property type="match status" value="1"/>
</dbReference>
<feature type="repeat" description="ANK" evidence="3">
    <location>
        <begin position="1033"/>
        <end position="1064"/>
    </location>
</feature>
<feature type="repeat" description="ANK" evidence="3">
    <location>
        <begin position="1419"/>
        <end position="1451"/>
    </location>
</feature>
<feature type="domain" description="Nephrocystin 3-like N-terminal" evidence="6">
    <location>
        <begin position="370"/>
        <end position="536"/>
    </location>
</feature>
<dbReference type="OMA" id="WHARINA"/>
<feature type="repeat" description="ANK" evidence="3">
    <location>
        <begin position="1529"/>
        <end position="1561"/>
    </location>
</feature>
<dbReference type="InterPro" id="IPR054471">
    <property type="entry name" value="GPIID_WHD"/>
</dbReference>
<organism evidence="7 8">
    <name type="scientific">Trichoderma harzianum</name>
    <name type="common">Hypocrea lixii</name>
    <dbReference type="NCBI Taxonomy" id="5544"/>
    <lineage>
        <taxon>Eukaryota</taxon>
        <taxon>Fungi</taxon>
        <taxon>Dikarya</taxon>
        <taxon>Ascomycota</taxon>
        <taxon>Pezizomycotina</taxon>
        <taxon>Sordariomycetes</taxon>
        <taxon>Hypocreomycetidae</taxon>
        <taxon>Hypocreales</taxon>
        <taxon>Hypocreaceae</taxon>
        <taxon>Trichoderma</taxon>
    </lineage>
</organism>
<protein>
    <submittedName>
        <fullName evidence="7">AGC/PKA protein kinase</fullName>
    </submittedName>
</protein>
<proteinExistence type="predicted"/>
<dbReference type="InterPro" id="IPR002110">
    <property type="entry name" value="Ankyrin_rpt"/>
</dbReference>
<dbReference type="PANTHER" id="PTHR24198">
    <property type="entry name" value="ANKYRIN REPEAT AND PROTEIN KINASE DOMAIN-CONTAINING PROTEIN"/>
    <property type="match status" value="1"/>
</dbReference>
<dbReference type="InterPro" id="IPR035994">
    <property type="entry name" value="Nucleoside_phosphorylase_sf"/>
</dbReference>
<feature type="repeat" description="ANK" evidence="3">
    <location>
        <begin position="1356"/>
        <end position="1385"/>
    </location>
</feature>
<dbReference type="Pfam" id="PF00023">
    <property type="entry name" value="Ank"/>
    <property type="match status" value="1"/>
</dbReference>
<dbReference type="Pfam" id="PF12796">
    <property type="entry name" value="Ank_2"/>
    <property type="match status" value="6"/>
</dbReference>
<dbReference type="Proteomes" id="UP000034112">
    <property type="component" value="Unassembled WGS sequence"/>
</dbReference>
<dbReference type="GO" id="GO:0016301">
    <property type="term" value="F:kinase activity"/>
    <property type="evidence" value="ECO:0007669"/>
    <property type="project" value="UniProtKB-KW"/>
</dbReference>
<dbReference type="InterPro" id="IPR027417">
    <property type="entry name" value="P-loop_NTPase"/>
</dbReference>
<dbReference type="SUPFAM" id="SSF52540">
    <property type="entry name" value="P-loop containing nucleoside triphosphate hydrolases"/>
    <property type="match status" value="1"/>
</dbReference>
<dbReference type="PROSITE" id="PS50297">
    <property type="entry name" value="ANK_REP_REGION"/>
    <property type="match status" value="13"/>
</dbReference>
<evidence type="ECO:0000313" key="8">
    <source>
        <dbReference type="Proteomes" id="UP000034112"/>
    </source>
</evidence>
<feature type="repeat" description="ANK" evidence="3">
    <location>
        <begin position="990"/>
        <end position="1032"/>
    </location>
</feature>
<dbReference type="SMART" id="SM00248">
    <property type="entry name" value="ANK"/>
    <property type="match status" value="22"/>
</dbReference>
<dbReference type="Pfam" id="PF13637">
    <property type="entry name" value="Ank_4"/>
    <property type="match status" value="1"/>
</dbReference>
<dbReference type="PRINTS" id="PR01415">
    <property type="entry name" value="ANKYRIN"/>
</dbReference>
<dbReference type="Gene3D" id="3.40.50.1580">
    <property type="entry name" value="Nucleoside phosphorylase domain"/>
    <property type="match status" value="1"/>
</dbReference>
<dbReference type="InterPro" id="IPR036770">
    <property type="entry name" value="Ankyrin_rpt-contain_sf"/>
</dbReference>
<feature type="repeat" description="ANK" evidence="3">
    <location>
        <begin position="1211"/>
        <end position="1246"/>
    </location>
</feature>
<dbReference type="InterPro" id="IPR056884">
    <property type="entry name" value="NPHP3-like_N"/>
</dbReference>
<feature type="compositionally biased region" description="Acidic residues" evidence="4">
    <location>
        <begin position="1640"/>
        <end position="1675"/>
    </location>
</feature>
<keyword evidence="7" id="KW-0808">Transferase</keyword>
<feature type="repeat" description="ANK" evidence="3">
    <location>
        <begin position="1452"/>
        <end position="1484"/>
    </location>
</feature>
<feature type="repeat" description="ANK" evidence="3">
    <location>
        <begin position="1135"/>
        <end position="1172"/>
    </location>
</feature>
<feature type="repeat" description="ANK" evidence="3">
    <location>
        <begin position="888"/>
        <end position="920"/>
    </location>
</feature>
<feature type="repeat" description="ANK" evidence="3">
    <location>
        <begin position="1485"/>
        <end position="1528"/>
    </location>
</feature>
<dbReference type="SUPFAM" id="SSF53167">
    <property type="entry name" value="Purine and uridine phosphorylases"/>
    <property type="match status" value="1"/>
</dbReference>
<dbReference type="GO" id="GO:0009116">
    <property type="term" value="P:nucleoside metabolic process"/>
    <property type="evidence" value="ECO:0007669"/>
    <property type="project" value="InterPro"/>
</dbReference>
<dbReference type="OrthoDB" id="5142935at2759"/>
<evidence type="ECO:0000256" key="4">
    <source>
        <dbReference type="SAM" id="MobiDB-lite"/>
    </source>
</evidence>
<comment type="caution">
    <text evidence="7">The sequence shown here is derived from an EMBL/GenBank/DDBJ whole genome shotgun (WGS) entry which is preliminary data.</text>
</comment>
<dbReference type="PROSITE" id="PS50088">
    <property type="entry name" value="ANK_REPEAT"/>
    <property type="match status" value="18"/>
</dbReference>
<evidence type="ECO:0000259" key="5">
    <source>
        <dbReference type="Pfam" id="PF22939"/>
    </source>
</evidence>
<feature type="repeat" description="ANK" evidence="3">
    <location>
        <begin position="954"/>
        <end position="987"/>
    </location>
</feature>
<keyword evidence="1" id="KW-0677">Repeat</keyword>
<feature type="repeat" description="ANK" evidence="3">
    <location>
        <begin position="1247"/>
        <end position="1279"/>
    </location>
</feature>
<accession>A0A0F9WYP6</accession>
<dbReference type="Pfam" id="PF24883">
    <property type="entry name" value="NPHP3_N"/>
    <property type="match status" value="1"/>
</dbReference>
<reference evidence="8" key="1">
    <citation type="journal article" date="2015" name="Genome Announc.">
        <title>Draft whole-genome sequence of the biocontrol agent Trichoderma harzianum T6776.</title>
        <authorList>
            <person name="Baroncelli R."/>
            <person name="Piaggeschi G."/>
            <person name="Fiorini L."/>
            <person name="Bertolini E."/>
            <person name="Zapparata A."/>
            <person name="Pe M.E."/>
            <person name="Sarrocco S."/>
            <person name="Vannacci G."/>
        </authorList>
    </citation>
    <scope>NUCLEOTIDE SEQUENCE [LARGE SCALE GENOMIC DNA]</scope>
    <source>
        <strain evidence="8">T6776</strain>
    </source>
</reference>
<feature type="repeat" description="ANK" evidence="3">
    <location>
        <begin position="1173"/>
        <end position="1210"/>
    </location>
</feature>
<feature type="domain" description="GPI inositol-deacylase winged helix" evidence="5">
    <location>
        <begin position="644"/>
        <end position="724"/>
    </location>
</feature>
<keyword evidence="2 3" id="KW-0040">ANK repeat</keyword>
<feature type="repeat" description="ANK" evidence="3">
    <location>
        <begin position="1102"/>
        <end position="1134"/>
    </location>
</feature>
<feature type="repeat" description="ANK" evidence="3">
    <location>
        <begin position="921"/>
        <end position="953"/>
    </location>
</feature>
<dbReference type="EMBL" id="JOKZ01000441">
    <property type="protein sequence ID" value="KKO98255.1"/>
    <property type="molecule type" value="Genomic_DNA"/>
</dbReference>
<dbReference type="Gene3D" id="1.25.40.20">
    <property type="entry name" value="Ankyrin repeat-containing domain"/>
    <property type="match status" value="10"/>
</dbReference>
<evidence type="ECO:0000256" key="3">
    <source>
        <dbReference type="PROSITE-ProRule" id="PRU00023"/>
    </source>
</evidence>
<feature type="repeat" description="ANK" evidence="3">
    <location>
        <begin position="1065"/>
        <end position="1101"/>
    </location>
</feature>
<evidence type="ECO:0000313" key="7">
    <source>
        <dbReference type="EMBL" id="KKO98255.1"/>
    </source>
</evidence>
<keyword evidence="7" id="KW-0418">Kinase</keyword>
<evidence type="ECO:0000259" key="6">
    <source>
        <dbReference type="Pfam" id="PF24883"/>
    </source>
</evidence>
<feature type="region of interest" description="Disordered" evidence="4">
    <location>
        <begin position="1631"/>
        <end position="1675"/>
    </location>
</feature>
<name>A0A0F9WYP6_TRIHA</name>
<feature type="repeat" description="ANK" evidence="3">
    <location>
        <begin position="1562"/>
        <end position="1602"/>
    </location>
</feature>
<dbReference type="Gene3D" id="3.40.50.300">
    <property type="entry name" value="P-loop containing nucleotide triphosphate hydrolases"/>
    <property type="match status" value="1"/>
</dbReference>
<sequence>MSNPNDYVVGWICAISTELVAARAFLDEEHDPPNAVSPRDNNIYTLGKMGNHNIVIAALPDGEYGISAAASVARDMLHSFPNVRIGLMVGIGGGVPGRHDIRLGDVVVSATRNEQAGIFQYDFGKTIQAQEFQNTMFLNQPPALLRSAVGGLKADYESNGHQFQEAMKSILAKKPKLRKKYQRPDPKTDRLYLNYAVHPLTSNEGCAIACSDLMLVPREQRAEDEDDPTIHYGLIASGNQLMNDALTRDQLAFEKDVLCFEMEAAGLMNHFPCLVIRGICDYSDSHKNKIWQGYAAMTAAAYAKDLVGRIPPTKIEAENRIADVLSGMKQSVDRLVSVYHDQRNIDILNWLTPFNYSAQLSDYLRRRQQGTGEWLLRSSQFQMWLKNENQTLFCPGMPGAGKTIQTSVVVDHLQSSFQEDQKAGIAYFFFDYKRQDEQTINALLALFLKQLAASQSSLPEEVHKLYEKHNTQDKQTRPSTEELIGVLKSVITIYSRTFIMIDALDECKLSNGIRLILSCIYKLRSETKANFFITSRFNEEISGAFSGIPALEIRASDEDVQRYLRRNMVYLPKFVYKDPSLQKEIIDSILKAVQGMFLVAQFHLGSLRGKTTPNQITLALQNLATGSDAYEQIYTKTMERIVSQYKEHKQLASSILSWLTFSKRPMRVAELQHVLGVKPKESYFDKRNMPSIEIMVSVCAGLVTIDNDSNIIRLVHYTTQQYFQQTFEKWLPESQCELTITCITYFSYNVFKLKASRSDRETLGSHPFYDYALLYWGDHAREDSVLREAVMEFLKDTKRIESYCNMCELLPFPSVFSFSGLVLYRQNTGLHLATWFGLTAAVDQLLKSNTDIAATNTALAIAAARNHKGVAQLLIDNKADIEVGAGSWAGTPLLIAAYIGHEDIVRLLLDNNANIESVDDHGSTPLHIAVLQNKTAVVQVLLDKGADIEAVNNDGYTPLQWAAAYVSEPETIALLLSKGAQVDAPRIGRNGKIPLLMIVRNGLHPDWLIDGYEIVIAQLLLRYGADIKAVDENGNTALHLSAEGNLELTELLLSHGAEVNATNDHGVTPLSGAISPEYGELSMPVIQLLLKNGADVNIAGNNGWTPLHFAAITKSQEAITELLNKGANVNATDKCGRTPLFNAADSGFWNEDRESVVQLLLDNGANVNATDEDGRTPLFEAIGPGFWDEDRESVVQLLLDNGANVNAIDNNGETPLLWAIERKDNSKQHAFRFLLINGANINAADESGNTLLHQAVKSSCEVEVRLLLNHGANVQVTDENGNTLLHHAVQNKNHNICIAAQLLNKGAKVNAVNNDGKTPLLDLIVNTKDYFRSGDLEPFVKLLLSYGADVQTTDEHGNTPLHLAVMSARVRLLLKNGANSEALDRNFDTALQVAGMQGQPGTVKVLLKHNASVEAAVREGETPLHLAAMHNNTDCTKLLLKHKADLKDTDHRGNTPLHCAAYYGAWGDVELLLKWHARINATNTNGRTALHQAVSSDSTAYHNVRSEKHEMAVKVLVKSGANIEAADKDGKTPLHLAIESRHKDAARFLLKKKAKVNATDLSGKTPLFYAIECLRLGETPELIEQLVQLLLDYGANVLATDNLGRTVKDVAIEKKCYSVITLIRARDSNIVGSRSPSSLGEDEEMDDEEDDEEDGEEEDKEDDDDEDDEDGETSG</sequence>